<dbReference type="CDD" id="cd17920">
    <property type="entry name" value="DEXHc_RecQ"/>
    <property type="match status" value="1"/>
</dbReference>
<evidence type="ECO:0000256" key="1">
    <source>
        <dbReference type="ARBA" id="ARBA00005446"/>
    </source>
</evidence>
<dbReference type="PROSITE" id="PS51192">
    <property type="entry name" value="HELICASE_ATP_BIND_1"/>
    <property type="match status" value="1"/>
</dbReference>
<dbReference type="GO" id="GO:0000724">
    <property type="term" value="P:double-strand break repair via homologous recombination"/>
    <property type="evidence" value="ECO:0007669"/>
    <property type="project" value="TreeGrafter"/>
</dbReference>
<dbReference type="GO" id="GO:0005694">
    <property type="term" value="C:chromosome"/>
    <property type="evidence" value="ECO:0007669"/>
    <property type="project" value="TreeGrafter"/>
</dbReference>
<dbReference type="InterPro" id="IPR027417">
    <property type="entry name" value="P-loop_NTPase"/>
</dbReference>
<dbReference type="OrthoDB" id="2753847at2759"/>
<dbReference type="Proteomes" id="UP000230002">
    <property type="component" value="Unassembled WGS sequence"/>
</dbReference>
<comment type="caution">
    <text evidence="4">The sequence shown here is derived from an EMBL/GenBank/DDBJ whole genome shotgun (WGS) entry which is preliminary data.</text>
</comment>
<feature type="region of interest" description="Disordered" evidence="2">
    <location>
        <begin position="678"/>
        <end position="697"/>
    </location>
</feature>
<evidence type="ECO:0000313" key="5">
    <source>
        <dbReference type="Proteomes" id="UP000230002"/>
    </source>
</evidence>
<dbReference type="AlphaFoldDB" id="A0A2G8SQ18"/>
<dbReference type="GO" id="GO:0005634">
    <property type="term" value="C:nucleus"/>
    <property type="evidence" value="ECO:0007669"/>
    <property type="project" value="TreeGrafter"/>
</dbReference>
<dbReference type="InterPro" id="IPR011545">
    <property type="entry name" value="DEAD/DEAH_box_helicase_dom"/>
</dbReference>
<feature type="domain" description="Helicase ATP-binding" evidence="3">
    <location>
        <begin position="59"/>
        <end position="238"/>
    </location>
</feature>
<evidence type="ECO:0000313" key="4">
    <source>
        <dbReference type="EMBL" id="PIL35865.1"/>
    </source>
</evidence>
<dbReference type="EMBL" id="AYKW01000002">
    <property type="protein sequence ID" value="PIL35865.1"/>
    <property type="molecule type" value="Genomic_DNA"/>
</dbReference>
<feature type="region of interest" description="Disordered" evidence="2">
    <location>
        <begin position="396"/>
        <end position="434"/>
    </location>
</feature>
<comment type="similarity">
    <text evidence="1">Belongs to the helicase family. RecQ subfamily.</text>
</comment>
<organism evidence="4 5">
    <name type="scientific">Ganoderma sinense ZZ0214-1</name>
    <dbReference type="NCBI Taxonomy" id="1077348"/>
    <lineage>
        <taxon>Eukaryota</taxon>
        <taxon>Fungi</taxon>
        <taxon>Dikarya</taxon>
        <taxon>Basidiomycota</taxon>
        <taxon>Agaricomycotina</taxon>
        <taxon>Agaricomycetes</taxon>
        <taxon>Polyporales</taxon>
        <taxon>Polyporaceae</taxon>
        <taxon>Ganoderma</taxon>
    </lineage>
</organism>
<dbReference type="GO" id="GO:0043138">
    <property type="term" value="F:3'-5' DNA helicase activity"/>
    <property type="evidence" value="ECO:0007669"/>
    <property type="project" value="TreeGrafter"/>
</dbReference>
<feature type="compositionally biased region" description="Basic residues" evidence="2">
    <location>
        <begin position="681"/>
        <end position="697"/>
    </location>
</feature>
<dbReference type="Pfam" id="PF00270">
    <property type="entry name" value="DEAD"/>
    <property type="match status" value="1"/>
</dbReference>
<dbReference type="PANTHER" id="PTHR13710:SF120">
    <property type="entry name" value="BIFUNCTIONAL 3'-5' EXONUCLEASE_ATP-DEPENDENT HELICASE WRN"/>
    <property type="match status" value="1"/>
</dbReference>
<dbReference type="Gene3D" id="3.40.50.300">
    <property type="entry name" value="P-loop containing nucleotide triphosphate hydrolases"/>
    <property type="match status" value="1"/>
</dbReference>
<protein>
    <recommendedName>
        <fullName evidence="3">Helicase ATP-binding domain-containing protein</fullName>
    </recommendedName>
</protein>
<dbReference type="InterPro" id="IPR014001">
    <property type="entry name" value="Helicase_ATP-bd"/>
</dbReference>
<accession>A0A2G8SQ18</accession>
<dbReference type="GO" id="GO:0003676">
    <property type="term" value="F:nucleic acid binding"/>
    <property type="evidence" value="ECO:0007669"/>
    <property type="project" value="InterPro"/>
</dbReference>
<dbReference type="GO" id="GO:0005524">
    <property type="term" value="F:ATP binding"/>
    <property type="evidence" value="ECO:0007669"/>
    <property type="project" value="InterPro"/>
</dbReference>
<proteinExistence type="inferred from homology"/>
<gene>
    <name evidence="4" type="ORF">GSI_01525</name>
</gene>
<reference evidence="4 5" key="1">
    <citation type="journal article" date="2015" name="Sci. Rep.">
        <title>Chromosome-level genome map provides insights into diverse defense mechanisms in the medicinal fungus Ganoderma sinense.</title>
        <authorList>
            <person name="Zhu Y."/>
            <person name="Xu J."/>
            <person name="Sun C."/>
            <person name="Zhou S."/>
            <person name="Xu H."/>
            <person name="Nelson D.R."/>
            <person name="Qian J."/>
            <person name="Song J."/>
            <person name="Luo H."/>
            <person name="Xiang L."/>
            <person name="Li Y."/>
            <person name="Xu Z."/>
            <person name="Ji A."/>
            <person name="Wang L."/>
            <person name="Lu S."/>
            <person name="Hayward A."/>
            <person name="Sun W."/>
            <person name="Li X."/>
            <person name="Schwartz D.C."/>
            <person name="Wang Y."/>
            <person name="Chen S."/>
        </authorList>
    </citation>
    <scope>NUCLEOTIDE SEQUENCE [LARGE SCALE GENOMIC DNA]</scope>
    <source>
        <strain evidence="4 5">ZZ0214-1</strain>
    </source>
</reference>
<dbReference type="SUPFAM" id="SSF52540">
    <property type="entry name" value="P-loop containing nucleoside triphosphate hydrolases"/>
    <property type="match status" value="2"/>
</dbReference>
<feature type="compositionally biased region" description="Polar residues" evidence="2">
    <location>
        <begin position="402"/>
        <end position="411"/>
    </location>
</feature>
<evidence type="ECO:0000259" key="3">
    <source>
        <dbReference type="PROSITE" id="PS51192"/>
    </source>
</evidence>
<name>A0A2G8SQ18_9APHY</name>
<keyword evidence="5" id="KW-1185">Reference proteome</keyword>
<sequence>MAPKRPSPTSKTRWAQHTPHRPPKIPARLTEDEAKTLASQMRERFKWTEDPRFFQVEGVRAQLEGRDLIIQAPTGSGKTAIAAGPHLWHTSKGKTTIMVCPLLALEDEMTDTFKTEFGLNALAINSSTGRLTQKLVNSKELIAGVYQILLVSPEMLQSPSFINRVLRRPTFANRVLSVVVDEAHCVSHWGAGFRKKYGTLGVIRAFLPRGVSVVPLTATLTRRVERDLERVLHFPKSDKNCINVGNDRANVSIVVRACEHPQNSFADLDFIIPDIVNGPGDIPKTYIYVDDINVGNLIIDHLNEILAARCPDLVAAGIIRPFNATLSHSYRRDTMAAFRANPAASAGEGSSEGKECIRILVCTDAAGMRAGRAARARDRQGLAVLIAERSAYSVDLRPPAANGTQNPSTLPNPGKSKGKKAAAKGATAKSKLPKDYAAQHGLLRGASNKLDDFSVDGENPLHNPDADDEGLMAFVQARTCRRAIWADTFRSTLASRPADVPCCDICSPSLLDRTRPTPKVSPPKPRMRAKGHPDHVAQVALCDWRQRTFNEHHKDSQLDASAILDDHLITALTTVGALTPPQVSQILSDSWVWWSKYGPDLTRFACTLHIKYIPIIKKASGKASIAVMLLMPNRDDVLLATERTLRLCMPNELELSPPISIRLGQFKDGALTYPLLARPPPQHRHSSLHRYLSHPSP</sequence>
<dbReference type="PANTHER" id="PTHR13710">
    <property type="entry name" value="DNA HELICASE RECQ FAMILY MEMBER"/>
    <property type="match status" value="1"/>
</dbReference>
<dbReference type="STRING" id="1077348.A0A2G8SQ18"/>
<dbReference type="GO" id="GO:0005737">
    <property type="term" value="C:cytoplasm"/>
    <property type="evidence" value="ECO:0007669"/>
    <property type="project" value="TreeGrafter"/>
</dbReference>
<dbReference type="GO" id="GO:0009378">
    <property type="term" value="F:four-way junction helicase activity"/>
    <property type="evidence" value="ECO:0007669"/>
    <property type="project" value="TreeGrafter"/>
</dbReference>
<feature type="region of interest" description="Disordered" evidence="2">
    <location>
        <begin position="1"/>
        <end position="27"/>
    </location>
</feature>
<evidence type="ECO:0000256" key="2">
    <source>
        <dbReference type="SAM" id="MobiDB-lite"/>
    </source>
</evidence>
<dbReference type="SMART" id="SM00487">
    <property type="entry name" value="DEXDc"/>
    <property type="match status" value="1"/>
</dbReference>